<dbReference type="PATRIC" id="fig|1235802.3.peg.4777"/>
<dbReference type="EMBL" id="AQFT01000131">
    <property type="protein sequence ID" value="EMZ21560.1"/>
    <property type="molecule type" value="Genomic_DNA"/>
</dbReference>
<sequence>MNVNQTFELSMVLDRDRFDKVLNRTGYLEETDEWYIDSSFAVKGILVKYRDSQYKKKVRLIIHPGLIFDSAEQDPDRFVRKPDKRIGRYFGDKYRLNDFDLSGMALTVDMDVGSRENAAAYLKVIQRIGRVKGFSP</sequence>
<proteinExistence type="predicted"/>
<dbReference type="Proteomes" id="UP000012589">
    <property type="component" value="Unassembled WGS sequence"/>
</dbReference>
<protein>
    <submittedName>
        <fullName evidence="1">Uncharacterized protein</fullName>
    </submittedName>
</protein>
<dbReference type="OrthoDB" id="1842753at2"/>
<keyword evidence="2" id="KW-1185">Reference proteome</keyword>
<dbReference type="AlphaFoldDB" id="N2A656"/>
<name>N2A656_9FIRM</name>
<organism evidence="1 2">
    <name type="scientific">Eubacterium plexicaudatum ASF492</name>
    <dbReference type="NCBI Taxonomy" id="1235802"/>
    <lineage>
        <taxon>Bacteria</taxon>
        <taxon>Bacillati</taxon>
        <taxon>Bacillota</taxon>
        <taxon>Clostridia</taxon>
        <taxon>Eubacteriales</taxon>
        <taxon>Eubacteriaceae</taxon>
        <taxon>Eubacterium</taxon>
    </lineage>
</organism>
<reference evidence="1 2" key="1">
    <citation type="journal article" date="2014" name="Genome Announc.">
        <title>Draft genome sequences of the altered schaedler flora, a defined bacterial community from gnotobiotic mice.</title>
        <authorList>
            <person name="Wannemuehler M.J."/>
            <person name="Overstreet A.M."/>
            <person name="Ward D.V."/>
            <person name="Phillips G.J."/>
        </authorList>
    </citation>
    <scope>NUCLEOTIDE SEQUENCE [LARGE SCALE GENOMIC DNA]</scope>
    <source>
        <strain evidence="1 2">ASF492</strain>
    </source>
</reference>
<comment type="caution">
    <text evidence="1">The sequence shown here is derived from an EMBL/GenBank/DDBJ whole genome shotgun (WGS) entry which is preliminary data.</text>
</comment>
<evidence type="ECO:0000313" key="2">
    <source>
        <dbReference type="Proteomes" id="UP000012589"/>
    </source>
</evidence>
<dbReference type="HOGENOM" id="CLU_1872328_0_0_9"/>
<gene>
    <name evidence="1" type="ORF">C823_04488</name>
</gene>
<evidence type="ECO:0000313" key="1">
    <source>
        <dbReference type="EMBL" id="EMZ21560.1"/>
    </source>
</evidence>
<accession>N2A656</accession>
<dbReference type="eggNOG" id="ENOG5030K1W">
    <property type="taxonomic scope" value="Bacteria"/>
</dbReference>